<reference evidence="2" key="1">
    <citation type="journal article" date="2020" name="Stud. Mycol.">
        <title>101 Dothideomycetes genomes: a test case for predicting lifestyles and emergence of pathogens.</title>
        <authorList>
            <person name="Haridas S."/>
            <person name="Albert R."/>
            <person name="Binder M."/>
            <person name="Bloem J."/>
            <person name="Labutti K."/>
            <person name="Salamov A."/>
            <person name="Andreopoulos B."/>
            <person name="Baker S."/>
            <person name="Barry K."/>
            <person name="Bills G."/>
            <person name="Bluhm B."/>
            <person name="Cannon C."/>
            <person name="Castanera R."/>
            <person name="Culley D."/>
            <person name="Daum C."/>
            <person name="Ezra D."/>
            <person name="Gonzalez J."/>
            <person name="Henrissat B."/>
            <person name="Kuo A."/>
            <person name="Liang C."/>
            <person name="Lipzen A."/>
            <person name="Lutzoni F."/>
            <person name="Magnuson J."/>
            <person name="Mondo S."/>
            <person name="Nolan M."/>
            <person name="Ohm R."/>
            <person name="Pangilinan J."/>
            <person name="Park H.-J."/>
            <person name="Ramirez L."/>
            <person name="Alfaro M."/>
            <person name="Sun H."/>
            <person name="Tritt A."/>
            <person name="Yoshinaga Y."/>
            <person name="Zwiers L.-H."/>
            <person name="Turgeon B."/>
            <person name="Goodwin S."/>
            <person name="Spatafora J."/>
            <person name="Crous P."/>
            <person name="Grigoriev I."/>
        </authorList>
    </citation>
    <scope>NUCLEOTIDE SEQUENCE</scope>
    <source>
        <strain evidence="2">CBS 125425</strain>
    </source>
</reference>
<evidence type="ECO:0000313" key="2">
    <source>
        <dbReference type="EMBL" id="KAF2736760.1"/>
    </source>
</evidence>
<dbReference type="InterPro" id="IPR010730">
    <property type="entry name" value="HET"/>
</dbReference>
<dbReference type="AlphaFoldDB" id="A0A9P4R264"/>
<feature type="domain" description="Heterokaryon incompatibility" evidence="1">
    <location>
        <begin position="23"/>
        <end position="126"/>
    </location>
</feature>
<name>A0A9P4R264_9PLEO</name>
<organism evidence="2 3">
    <name type="scientific">Polyplosphaeria fusca</name>
    <dbReference type="NCBI Taxonomy" id="682080"/>
    <lineage>
        <taxon>Eukaryota</taxon>
        <taxon>Fungi</taxon>
        <taxon>Dikarya</taxon>
        <taxon>Ascomycota</taxon>
        <taxon>Pezizomycotina</taxon>
        <taxon>Dothideomycetes</taxon>
        <taxon>Pleosporomycetidae</taxon>
        <taxon>Pleosporales</taxon>
        <taxon>Tetraplosphaeriaceae</taxon>
        <taxon>Polyplosphaeria</taxon>
    </lineage>
</organism>
<feature type="non-terminal residue" evidence="2">
    <location>
        <position position="300"/>
    </location>
</feature>
<keyword evidence="3" id="KW-1185">Reference proteome</keyword>
<dbReference type="PANTHER" id="PTHR10622">
    <property type="entry name" value="HET DOMAIN-CONTAINING PROTEIN"/>
    <property type="match status" value="1"/>
</dbReference>
<dbReference type="Pfam" id="PF06985">
    <property type="entry name" value="HET"/>
    <property type="match status" value="1"/>
</dbReference>
<proteinExistence type="predicted"/>
<protein>
    <submittedName>
        <fullName evidence="2">HET-domain-containing protein</fullName>
    </submittedName>
</protein>
<comment type="caution">
    <text evidence="2">The sequence shown here is derived from an EMBL/GenBank/DDBJ whole genome shotgun (WGS) entry which is preliminary data.</text>
</comment>
<dbReference type="Proteomes" id="UP000799444">
    <property type="component" value="Unassembled WGS sequence"/>
</dbReference>
<evidence type="ECO:0000313" key="3">
    <source>
        <dbReference type="Proteomes" id="UP000799444"/>
    </source>
</evidence>
<evidence type="ECO:0000259" key="1">
    <source>
        <dbReference type="Pfam" id="PF06985"/>
    </source>
</evidence>
<sequence>MKLINTSTHRIEDLGGSQPPEPYAILSHTWCADHEEVTYQEMLLEDHMNLRNRPGYRKIEEACRRAREAPYHLKYAWIDTVCIDKTSSAELSEAINSMFRYYREAAVCFALLSGWTHDSGLAAFQKCKWFQRGWCLQELIAPLPRSLEFFDEAWVRLGTKHDLAEDIERATKINTGVLTGQIMLDKVPVAVRMSWASSRQTRRVEDRAYSLLGIMGINMSMLYGEGSDAFLRLQAEIIRQSTDMSIFAWTTSGTQKYMGLLAPCPEVFEHSQALVSQPHALLPAQEYSITNRGIKFEMTL</sequence>
<dbReference type="EMBL" id="ML996122">
    <property type="protein sequence ID" value="KAF2736760.1"/>
    <property type="molecule type" value="Genomic_DNA"/>
</dbReference>
<gene>
    <name evidence="2" type="ORF">EJ04DRAFT_462519</name>
</gene>
<accession>A0A9P4R264</accession>
<dbReference type="OrthoDB" id="20872at2759"/>
<dbReference type="PANTHER" id="PTHR10622:SF12">
    <property type="entry name" value="HET DOMAIN-CONTAINING PROTEIN"/>
    <property type="match status" value="1"/>
</dbReference>